<feature type="transmembrane region" description="Helical" evidence="2">
    <location>
        <begin position="154"/>
        <end position="177"/>
    </location>
</feature>
<dbReference type="Proteomes" id="UP001180845">
    <property type="component" value="Unassembled WGS sequence"/>
</dbReference>
<evidence type="ECO:0000313" key="4">
    <source>
        <dbReference type="Proteomes" id="UP001180845"/>
    </source>
</evidence>
<feature type="transmembrane region" description="Helical" evidence="2">
    <location>
        <begin position="101"/>
        <end position="122"/>
    </location>
</feature>
<keyword evidence="2" id="KW-0812">Transmembrane</keyword>
<accession>A0AAE3ZA35</accession>
<keyword evidence="2" id="KW-1133">Transmembrane helix</keyword>
<evidence type="ECO:0000313" key="3">
    <source>
        <dbReference type="EMBL" id="MDR7301112.1"/>
    </source>
</evidence>
<organism evidence="3 4">
    <name type="scientific">Haloactinomyces albus</name>
    <dbReference type="NCBI Taxonomy" id="1352928"/>
    <lineage>
        <taxon>Bacteria</taxon>
        <taxon>Bacillati</taxon>
        <taxon>Actinomycetota</taxon>
        <taxon>Actinomycetes</taxon>
        <taxon>Actinopolysporales</taxon>
        <taxon>Actinopolysporaceae</taxon>
        <taxon>Haloactinomyces</taxon>
    </lineage>
</organism>
<dbReference type="AlphaFoldDB" id="A0AAE3ZA35"/>
<keyword evidence="2" id="KW-0472">Membrane</keyword>
<evidence type="ECO:0000256" key="1">
    <source>
        <dbReference type="SAM" id="MobiDB-lite"/>
    </source>
</evidence>
<name>A0AAE3ZA35_9ACTN</name>
<evidence type="ECO:0000256" key="2">
    <source>
        <dbReference type="SAM" id="Phobius"/>
    </source>
</evidence>
<proteinExistence type="predicted"/>
<reference evidence="3" key="1">
    <citation type="submission" date="2023-07" db="EMBL/GenBank/DDBJ databases">
        <title>Sequencing the genomes of 1000 actinobacteria strains.</title>
        <authorList>
            <person name="Klenk H.-P."/>
        </authorList>
    </citation>
    <scope>NUCLEOTIDE SEQUENCE</scope>
    <source>
        <strain evidence="3">DSM 45977</strain>
    </source>
</reference>
<dbReference type="EMBL" id="JAVDXW010000001">
    <property type="protein sequence ID" value="MDR7301112.1"/>
    <property type="molecule type" value="Genomic_DNA"/>
</dbReference>
<sequence>MSDPRSGPDPDDPDREYRHEPPPPPRYPTPASEQREQPPRPPMPALVHYLTIGLFVLVALQALSAVLLLATMPAVIDTAVDRMSQQTPRVSPEQIETFTRITVIGAAVLGLVLAALFLWLTIMVRKGRNWARITSTVFLALGVLFGLGSLGGGAGIATVISTIMLLLEIAVLIMLWLRPSNEYFRPERHPA</sequence>
<comment type="caution">
    <text evidence="3">The sequence shown here is derived from an EMBL/GenBank/DDBJ whole genome shotgun (WGS) entry which is preliminary data.</text>
</comment>
<feature type="transmembrane region" description="Helical" evidence="2">
    <location>
        <begin position="129"/>
        <end position="148"/>
    </location>
</feature>
<gene>
    <name evidence="3" type="ORF">JOF55_001293</name>
</gene>
<keyword evidence="4" id="KW-1185">Reference proteome</keyword>
<feature type="region of interest" description="Disordered" evidence="1">
    <location>
        <begin position="1"/>
        <end position="42"/>
    </location>
</feature>
<protein>
    <submittedName>
        <fullName evidence="3">Uncharacterized protein</fullName>
    </submittedName>
</protein>
<feature type="transmembrane region" description="Helical" evidence="2">
    <location>
        <begin position="49"/>
        <end position="76"/>
    </location>
</feature>
<dbReference type="RefSeq" id="WP_310270999.1">
    <property type="nucleotide sequence ID" value="NZ_JAVDXW010000001.1"/>
</dbReference>